<name>A0A1I7XSQ4_HETBA</name>
<feature type="region of interest" description="Disordered" evidence="1">
    <location>
        <begin position="1"/>
        <end position="28"/>
    </location>
</feature>
<evidence type="ECO:0000313" key="3">
    <source>
        <dbReference type="WBParaSite" id="Hba_20357"/>
    </source>
</evidence>
<organism evidence="2 3">
    <name type="scientific">Heterorhabditis bacteriophora</name>
    <name type="common">Entomopathogenic nematode worm</name>
    <dbReference type="NCBI Taxonomy" id="37862"/>
    <lineage>
        <taxon>Eukaryota</taxon>
        <taxon>Metazoa</taxon>
        <taxon>Ecdysozoa</taxon>
        <taxon>Nematoda</taxon>
        <taxon>Chromadorea</taxon>
        <taxon>Rhabditida</taxon>
        <taxon>Rhabditina</taxon>
        <taxon>Rhabditomorpha</taxon>
        <taxon>Strongyloidea</taxon>
        <taxon>Heterorhabditidae</taxon>
        <taxon>Heterorhabditis</taxon>
    </lineage>
</organism>
<protein>
    <submittedName>
        <fullName evidence="3">Uncharacterized protein</fullName>
    </submittedName>
</protein>
<keyword evidence="2" id="KW-1185">Reference proteome</keyword>
<dbReference type="AlphaFoldDB" id="A0A1I7XSQ4"/>
<evidence type="ECO:0000256" key="1">
    <source>
        <dbReference type="SAM" id="MobiDB-lite"/>
    </source>
</evidence>
<sequence>MVYSLDDGSSQGKRRRSGTESGVLHKKLRKEENVAQNTMMEKGKRKRIRKRTKGLRKKIKDEIERALRTCPSPLAHLFTTVDENGTPQAVFREVVRSVHLDESKVNMSNSESLSFGIYIFLTMLTKVRRINLIRLTRRRRRSFNENLALIRLRRTKRILLRREIVLQKKRDKAKDKPENGIRITVHCLYVVL</sequence>
<accession>A0A1I7XSQ4</accession>
<reference evidence="3" key="1">
    <citation type="submission" date="2016-11" db="UniProtKB">
        <authorList>
            <consortium name="WormBaseParasite"/>
        </authorList>
    </citation>
    <scope>IDENTIFICATION</scope>
</reference>
<dbReference type="WBParaSite" id="Hba_20357">
    <property type="protein sequence ID" value="Hba_20357"/>
    <property type="gene ID" value="Hba_20357"/>
</dbReference>
<proteinExistence type="predicted"/>
<evidence type="ECO:0000313" key="2">
    <source>
        <dbReference type="Proteomes" id="UP000095283"/>
    </source>
</evidence>
<dbReference type="Proteomes" id="UP000095283">
    <property type="component" value="Unplaced"/>
</dbReference>